<protein>
    <submittedName>
        <fullName evidence="7">Peptide ABC transporter substrate-binding protein</fullName>
    </submittedName>
</protein>
<reference evidence="7 8" key="1">
    <citation type="submission" date="2020-11" db="EMBL/GenBank/DDBJ databases">
        <title>Treponema Peruensis nv. sp., first commensal Treponema isolated from human feces.</title>
        <authorList>
            <person name="Belkhou C."/>
            <person name="Raes J."/>
        </authorList>
    </citation>
    <scope>NUCLEOTIDE SEQUENCE [LARGE SCALE GENOMIC DNA]</scope>
    <source>
        <strain evidence="7 8">RCC2812</strain>
    </source>
</reference>
<dbReference type="GO" id="GO:0015833">
    <property type="term" value="P:peptide transport"/>
    <property type="evidence" value="ECO:0007669"/>
    <property type="project" value="TreeGrafter"/>
</dbReference>
<evidence type="ECO:0000259" key="6">
    <source>
        <dbReference type="Pfam" id="PF00496"/>
    </source>
</evidence>
<dbReference type="InterPro" id="IPR030678">
    <property type="entry name" value="Peptide/Ni-bd"/>
</dbReference>
<dbReference type="SUPFAM" id="SSF53850">
    <property type="entry name" value="Periplasmic binding protein-like II"/>
    <property type="match status" value="1"/>
</dbReference>
<name>A0A7T3RDA7_9SPIR</name>
<evidence type="ECO:0000256" key="2">
    <source>
        <dbReference type="ARBA" id="ARBA00005695"/>
    </source>
</evidence>
<keyword evidence="8" id="KW-1185">Reference proteome</keyword>
<dbReference type="PANTHER" id="PTHR30290">
    <property type="entry name" value="PERIPLASMIC BINDING COMPONENT OF ABC TRANSPORTER"/>
    <property type="match status" value="1"/>
</dbReference>
<feature type="domain" description="Solute-binding protein family 5" evidence="6">
    <location>
        <begin position="80"/>
        <end position="431"/>
    </location>
</feature>
<comment type="similarity">
    <text evidence="2">Belongs to the bacterial solute-binding protein 5 family.</text>
</comment>
<dbReference type="InterPro" id="IPR039424">
    <property type="entry name" value="SBP_5"/>
</dbReference>
<dbReference type="GO" id="GO:1904680">
    <property type="term" value="F:peptide transmembrane transporter activity"/>
    <property type="evidence" value="ECO:0007669"/>
    <property type="project" value="TreeGrafter"/>
</dbReference>
<dbReference type="GO" id="GO:0043190">
    <property type="term" value="C:ATP-binding cassette (ABC) transporter complex"/>
    <property type="evidence" value="ECO:0007669"/>
    <property type="project" value="InterPro"/>
</dbReference>
<dbReference type="PANTHER" id="PTHR30290:SF10">
    <property type="entry name" value="PERIPLASMIC OLIGOPEPTIDE-BINDING PROTEIN-RELATED"/>
    <property type="match status" value="1"/>
</dbReference>
<gene>
    <name evidence="7" type="ORF">IWA51_11940</name>
</gene>
<keyword evidence="4 5" id="KW-0732">Signal</keyword>
<feature type="chain" id="PRO_5032300540" evidence="5">
    <location>
        <begin position="26"/>
        <end position="524"/>
    </location>
</feature>
<evidence type="ECO:0000313" key="7">
    <source>
        <dbReference type="EMBL" id="QQA00945.1"/>
    </source>
</evidence>
<accession>A0A7T3RDA7</accession>
<evidence type="ECO:0000256" key="4">
    <source>
        <dbReference type="ARBA" id="ARBA00022729"/>
    </source>
</evidence>
<sequence>MAVTKFFKTALLVCVTAALSSFSFAQESESEENPLYRNFVIIDIPHTYDLNPHTAAYVSEAQIFTALYEGLFSYHPVTLEPIPAICESYKISRDKKRWTFTLRKDAKFSDGIAITAQTFRDSWIKLLSEHGAPFASMLDCITGAKEFRMGTGTAEDVRIEVRDDFTLVVRLDEPAAHLPKLLCHHAFAAVSPDKDAFSGAFAISSYTPGNLVLAKNENYHSAGEVKIPGITIIQSDDTAENSYLFNTGRADWISGNAESAQIINPNSIHVSAEFGTTYLFFKIKNSPWDKPEFRNALLEAIPYDKLRAKASVKATTLVYPLSGYPEVKGIDDYDPVDAAELMKDARAKYGIEAGEKIPLIFAITPDDYVKEWAELLKAAWEPLGVELTVQTTSFERYNPSIATWNADLFTYSWIGDFADPLAFLELFRGDSTLNVANYKNPDYDALLSKSATAEDSTEQYKYLSRAEQLLLDDGMLIPVLHAVSVQYIDLNSVGGWQTNALDLHPLKYIYLKQAQTRLPNLVRK</sequence>
<feature type="signal peptide" evidence="5">
    <location>
        <begin position="1"/>
        <end position="25"/>
    </location>
</feature>
<dbReference type="GO" id="GO:0030288">
    <property type="term" value="C:outer membrane-bounded periplasmic space"/>
    <property type="evidence" value="ECO:0007669"/>
    <property type="project" value="UniProtKB-ARBA"/>
</dbReference>
<dbReference type="KEGG" id="tper:IWA51_11940"/>
<evidence type="ECO:0000256" key="3">
    <source>
        <dbReference type="ARBA" id="ARBA00022448"/>
    </source>
</evidence>
<dbReference type="AlphaFoldDB" id="A0A7T3RDA7"/>
<comment type="subcellular location">
    <subcellularLocation>
        <location evidence="1">Cell envelope</location>
    </subcellularLocation>
</comment>
<dbReference type="PIRSF" id="PIRSF002741">
    <property type="entry name" value="MppA"/>
    <property type="match status" value="1"/>
</dbReference>
<dbReference type="InterPro" id="IPR000914">
    <property type="entry name" value="SBP_5_dom"/>
</dbReference>
<dbReference type="CDD" id="cd08504">
    <property type="entry name" value="PBP2_OppA"/>
    <property type="match status" value="1"/>
</dbReference>
<dbReference type="Gene3D" id="3.40.190.10">
    <property type="entry name" value="Periplasmic binding protein-like II"/>
    <property type="match status" value="1"/>
</dbReference>
<dbReference type="Gene3D" id="3.90.76.10">
    <property type="entry name" value="Dipeptide-binding Protein, Domain 1"/>
    <property type="match status" value="1"/>
</dbReference>
<dbReference type="RefSeq" id="WP_198442560.1">
    <property type="nucleotide sequence ID" value="NZ_CBCSHE010000005.1"/>
</dbReference>
<evidence type="ECO:0000313" key="8">
    <source>
        <dbReference type="Proteomes" id="UP000595224"/>
    </source>
</evidence>
<dbReference type="Proteomes" id="UP000595224">
    <property type="component" value="Chromosome"/>
</dbReference>
<organism evidence="7 8">
    <name type="scientific">Treponema peruense</name>
    <dbReference type="NCBI Taxonomy" id="2787628"/>
    <lineage>
        <taxon>Bacteria</taxon>
        <taxon>Pseudomonadati</taxon>
        <taxon>Spirochaetota</taxon>
        <taxon>Spirochaetia</taxon>
        <taxon>Spirochaetales</taxon>
        <taxon>Treponemataceae</taxon>
        <taxon>Treponema</taxon>
    </lineage>
</organism>
<evidence type="ECO:0000256" key="1">
    <source>
        <dbReference type="ARBA" id="ARBA00004196"/>
    </source>
</evidence>
<proteinExistence type="inferred from homology"/>
<dbReference type="Pfam" id="PF00496">
    <property type="entry name" value="SBP_bac_5"/>
    <property type="match status" value="1"/>
</dbReference>
<dbReference type="EMBL" id="CP064936">
    <property type="protein sequence ID" value="QQA00945.1"/>
    <property type="molecule type" value="Genomic_DNA"/>
</dbReference>
<keyword evidence="3" id="KW-0813">Transport</keyword>
<evidence type="ECO:0000256" key="5">
    <source>
        <dbReference type="SAM" id="SignalP"/>
    </source>
</evidence>
<dbReference type="Gene3D" id="3.10.105.10">
    <property type="entry name" value="Dipeptide-binding Protein, Domain 3"/>
    <property type="match status" value="1"/>
</dbReference>